<dbReference type="RefSeq" id="WP_205261522.1">
    <property type="nucleotide sequence ID" value="NZ_JAERWK010000019.1"/>
</dbReference>
<keyword evidence="5 6" id="KW-0413">Isomerase</keyword>
<dbReference type="Proteomes" id="UP000663792">
    <property type="component" value="Unassembled WGS sequence"/>
</dbReference>
<evidence type="ECO:0000256" key="2">
    <source>
        <dbReference type="ARBA" id="ARBA00008086"/>
    </source>
</evidence>
<keyword evidence="4 6" id="KW-0862">Zinc</keyword>
<dbReference type="PANTHER" id="PTHR38461:SF1">
    <property type="entry name" value="4-DEOXY-L-THREO-5-HEXOSULOSE-URONATE KETOL-ISOMERASE"/>
    <property type="match status" value="1"/>
</dbReference>
<dbReference type="InterPro" id="IPR027449">
    <property type="entry name" value="KduI_N"/>
</dbReference>
<gene>
    <name evidence="6 7" type="primary">kduI</name>
    <name evidence="7" type="ORF">JL106_14895</name>
</gene>
<keyword evidence="3 6" id="KW-0479">Metal-binding</keyword>
<evidence type="ECO:0000256" key="6">
    <source>
        <dbReference type="HAMAP-Rule" id="MF_00687"/>
    </source>
</evidence>
<protein>
    <recommendedName>
        <fullName evidence="6">4-deoxy-L-threo-5-hexosulose-uronate ketol-isomerase</fullName>
        <ecNumber evidence="6">5.3.1.17</ecNumber>
    </recommendedName>
    <alternativeName>
        <fullName evidence="6">5-keto-4-deoxyuronate isomerase</fullName>
    </alternativeName>
    <alternativeName>
        <fullName evidence="6">DKI isomerase</fullName>
    </alternativeName>
</protein>
<evidence type="ECO:0000256" key="4">
    <source>
        <dbReference type="ARBA" id="ARBA00022833"/>
    </source>
</evidence>
<dbReference type="InterPro" id="IPR021120">
    <property type="entry name" value="KduI/IolB_isomerase"/>
</dbReference>
<evidence type="ECO:0000256" key="3">
    <source>
        <dbReference type="ARBA" id="ARBA00022723"/>
    </source>
</evidence>
<dbReference type="EMBL" id="JAERWK010000019">
    <property type="protein sequence ID" value="MBM9468570.1"/>
    <property type="molecule type" value="Genomic_DNA"/>
</dbReference>
<dbReference type="InterPro" id="IPR014710">
    <property type="entry name" value="RmlC-like_jellyroll"/>
</dbReference>
<feature type="binding site" evidence="6">
    <location>
        <position position="207"/>
    </location>
    <ligand>
        <name>Zn(2+)</name>
        <dbReference type="ChEBI" id="CHEBI:29105"/>
    </ligand>
</feature>
<dbReference type="InterPro" id="IPR007045">
    <property type="entry name" value="KduI"/>
</dbReference>
<reference evidence="7" key="1">
    <citation type="submission" date="2021-01" db="EMBL/GenBank/DDBJ databases">
        <title>YIM 132084 draft genome.</title>
        <authorList>
            <person name="An D."/>
        </authorList>
    </citation>
    <scope>NUCLEOTIDE SEQUENCE</scope>
    <source>
        <strain evidence="7">YIM 132084</strain>
    </source>
</reference>
<feature type="binding site" evidence="6">
    <location>
        <position position="202"/>
    </location>
    <ligand>
        <name>Zn(2+)</name>
        <dbReference type="ChEBI" id="CHEBI:29105"/>
    </ligand>
</feature>
<dbReference type="CDD" id="cd20294">
    <property type="entry name" value="cupin_KduI_N"/>
    <property type="match status" value="1"/>
</dbReference>
<dbReference type="AlphaFoldDB" id="A0A938Y9W9"/>
<dbReference type="EC" id="5.3.1.17" evidence="6"/>
<accession>A0A938Y9W9</accession>
<name>A0A938Y9W9_9ACTN</name>
<feature type="binding site" evidence="6">
    <location>
        <position position="200"/>
    </location>
    <ligand>
        <name>Zn(2+)</name>
        <dbReference type="ChEBI" id="CHEBI:29105"/>
    </ligand>
</feature>
<dbReference type="CDD" id="cd20491">
    <property type="entry name" value="cupin_KduI_C"/>
    <property type="match status" value="1"/>
</dbReference>
<dbReference type="GO" id="GO:0019698">
    <property type="term" value="P:D-galacturonate catabolic process"/>
    <property type="evidence" value="ECO:0007669"/>
    <property type="project" value="TreeGrafter"/>
</dbReference>
<evidence type="ECO:0000313" key="7">
    <source>
        <dbReference type="EMBL" id="MBM9468570.1"/>
    </source>
</evidence>
<dbReference type="GO" id="GO:0008270">
    <property type="term" value="F:zinc ion binding"/>
    <property type="evidence" value="ECO:0007669"/>
    <property type="project" value="UniProtKB-UniRule"/>
</dbReference>
<dbReference type="HAMAP" id="MF_00687">
    <property type="entry name" value="KduI"/>
    <property type="match status" value="1"/>
</dbReference>
<comment type="function">
    <text evidence="6">Catalyzes the isomerization of 5-dehydro-4-deoxy-D-glucuronate to 3-deoxy-D-glycero-2,5-hexodiulosonate.</text>
</comment>
<comment type="similarity">
    <text evidence="2 6">Belongs to the KduI family.</text>
</comment>
<evidence type="ECO:0000256" key="5">
    <source>
        <dbReference type="ARBA" id="ARBA00023235"/>
    </source>
</evidence>
<comment type="cofactor">
    <cofactor evidence="6">
        <name>Zn(2+)</name>
        <dbReference type="ChEBI" id="CHEBI:29105"/>
    </cofactor>
    <text evidence="6">Binds 1 zinc ion per subunit.</text>
</comment>
<dbReference type="GO" id="GO:0042840">
    <property type="term" value="P:D-glucuronate catabolic process"/>
    <property type="evidence" value="ECO:0007669"/>
    <property type="project" value="TreeGrafter"/>
</dbReference>
<dbReference type="GO" id="GO:0008697">
    <property type="term" value="F:4-deoxy-L-threo-5-hexosulose-uronate ketol-isomerase activity"/>
    <property type="evidence" value="ECO:0007669"/>
    <property type="project" value="UniProtKB-UniRule"/>
</dbReference>
<dbReference type="PANTHER" id="PTHR38461">
    <property type="entry name" value="4-DEOXY-L-THREO-5-HEXOSULOSE-URONATE KETOL-ISOMERASE"/>
    <property type="match status" value="1"/>
</dbReference>
<sequence length="282" mass="30626">MEIRHATHPRDFAAYGPDRVREQFLVQSLFRDGEITTVYTHHDRMVIGGAVPTPGAPLTLDAPDPLRAEYFCQRRELAVVGISGSAEVTVDGTTYPVGPRDILYVGRGARDITFAAGPAGSATDGAAPVLYLVSAPAHAEYPTALVPVGESLTTEAGDQAHGNLRTVHKHIHLDGVRSCQLVVGITAPQDGNVWNSMPCHLHDRRTEIYLYFDLPATERVIHVMGEPQATRSLVVADREAVISPSWSVHFGSGSTNYAFVWAMAGENQEFTDMDQIAVADLR</sequence>
<keyword evidence="8" id="KW-1185">Reference proteome</keyword>
<comment type="catalytic activity">
    <reaction evidence="1 6">
        <text>5-dehydro-4-deoxy-D-glucuronate = 3-deoxy-D-glycero-2,5-hexodiulosonate</text>
        <dbReference type="Rhea" id="RHEA:23896"/>
        <dbReference type="ChEBI" id="CHEBI:17117"/>
        <dbReference type="ChEBI" id="CHEBI:29071"/>
        <dbReference type="EC" id="5.3.1.17"/>
    </reaction>
</comment>
<dbReference type="Gene3D" id="2.60.120.520">
    <property type="entry name" value="pectin degrading enzyme 5-keto 4- deoxyuronate isomerase, domain 1"/>
    <property type="match status" value="1"/>
</dbReference>
<dbReference type="Gene3D" id="2.60.120.10">
    <property type="entry name" value="Jelly Rolls"/>
    <property type="match status" value="1"/>
</dbReference>
<evidence type="ECO:0000256" key="1">
    <source>
        <dbReference type="ARBA" id="ARBA00000552"/>
    </source>
</evidence>
<comment type="pathway">
    <text evidence="6">Glycan metabolism; pectin degradation; 2-dehydro-3-deoxy-D-gluconate from pectin: step 4/5.</text>
</comment>
<organism evidence="7 8">
    <name type="scientific">Nakamurella leprariae</name>
    <dbReference type="NCBI Taxonomy" id="2803911"/>
    <lineage>
        <taxon>Bacteria</taxon>
        <taxon>Bacillati</taxon>
        <taxon>Actinomycetota</taxon>
        <taxon>Actinomycetes</taxon>
        <taxon>Nakamurellales</taxon>
        <taxon>Nakamurellaceae</taxon>
        <taxon>Nakamurella</taxon>
    </lineage>
</organism>
<dbReference type="SUPFAM" id="SSF51182">
    <property type="entry name" value="RmlC-like cupins"/>
    <property type="match status" value="1"/>
</dbReference>
<evidence type="ECO:0000313" key="8">
    <source>
        <dbReference type="Proteomes" id="UP000663792"/>
    </source>
</evidence>
<dbReference type="GO" id="GO:0045490">
    <property type="term" value="P:pectin catabolic process"/>
    <property type="evidence" value="ECO:0007669"/>
    <property type="project" value="UniProtKB-UniRule"/>
</dbReference>
<dbReference type="NCBIfam" id="NF002091">
    <property type="entry name" value="PRK00924.1"/>
    <property type="match status" value="1"/>
</dbReference>
<proteinExistence type="inferred from homology"/>
<dbReference type="Pfam" id="PF04962">
    <property type="entry name" value="KduI"/>
    <property type="match status" value="1"/>
</dbReference>
<comment type="caution">
    <text evidence="7">The sequence shown here is derived from an EMBL/GenBank/DDBJ whole genome shotgun (WGS) entry which is preliminary data.</text>
</comment>
<feature type="binding site" evidence="6">
    <location>
        <position position="249"/>
    </location>
    <ligand>
        <name>Zn(2+)</name>
        <dbReference type="ChEBI" id="CHEBI:29105"/>
    </ligand>
</feature>
<dbReference type="InterPro" id="IPR011051">
    <property type="entry name" value="RmlC_Cupin_sf"/>
</dbReference>